<organism evidence="5 6">
    <name type="scientific">Dendrothele bispora (strain CBS 962.96)</name>
    <dbReference type="NCBI Taxonomy" id="1314807"/>
    <lineage>
        <taxon>Eukaryota</taxon>
        <taxon>Fungi</taxon>
        <taxon>Dikarya</taxon>
        <taxon>Basidiomycota</taxon>
        <taxon>Agaricomycotina</taxon>
        <taxon>Agaricomycetes</taxon>
        <taxon>Agaricomycetidae</taxon>
        <taxon>Agaricales</taxon>
        <taxon>Agaricales incertae sedis</taxon>
        <taxon>Dendrothele</taxon>
    </lineage>
</organism>
<dbReference type="AlphaFoldDB" id="A0A4S8M0X1"/>
<evidence type="ECO:0000256" key="1">
    <source>
        <dbReference type="ARBA" id="ARBA00007447"/>
    </source>
</evidence>
<evidence type="ECO:0000256" key="3">
    <source>
        <dbReference type="SAM" id="Phobius"/>
    </source>
</evidence>
<dbReference type="PANTHER" id="PTHR47966:SF73">
    <property type="entry name" value="PEPTIDASE A1 DOMAIN-CONTAINING PROTEIN"/>
    <property type="match status" value="1"/>
</dbReference>
<feature type="region of interest" description="Disordered" evidence="2">
    <location>
        <begin position="1092"/>
        <end position="1144"/>
    </location>
</feature>
<dbReference type="InterPro" id="IPR034164">
    <property type="entry name" value="Pepsin-like_dom"/>
</dbReference>
<evidence type="ECO:0000259" key="4">
    <source>
        <dbReference type="PROSITE" id="PS51767"/>
    </source>
</evidence>
<proteinExistence type="inferred from homology"/>
<keyword evidence="3" id="KW-0472">Membrane</keyword>
<feature type="domain" description="Peptidase A1" evidence="4">
    <location>
        <begin position="623"/>
        <end position="965"/>
    </location>
</feature>
<feature type="transmembrane region" description="Helical" evidence="3">
    <location>
        <begin position="1041"/>
        <end position="1064"/>
    </location>
</feature>
<dbReference type="SUPFAM" id="SSF50630">
    <property type="entry name" value="Acid proteases"/>
    <property type="match status" value="1"/>
</dbReference>
<dbReference type="Pfam" id="PF00026">
    <property type="entry name" value="Asp"/>
    <property type="match status" value="1"/>
</dbReference>
<accession>A0A4S8M0X1</accession>
<dbReference type="InterPro" id="IPR001461">
    <property type="entry name" value="Aspartic_peptidase_A1"/>
</dbReference>
<dbReference type="InterPro" id="IPR033121">
    <property type="entry name" value="PEPTIDASE_A1"/>
</dbReference>
<protein>
    <recommendedName>
        <fullName evidence="4">Peptidase A1 domain-containing protein</fullName>
    </recommendedName>
</protein>
<dbReference type="PROSITE" id="PS51767">
    <property type="entry name" value="PEPTIDASE_A1"/>
    <property type="match status" value="1"/>
</dbReference>
<dbReference type="OrthoDB" id="2747330at2759"/>
<dbReference type="InterPro" id="IPR021109">
    <property type="entry name" value="Peptidase_aspartic_dom_sf"/>
</dbReference>
<feature type="compositionally biased region" description="Basic and acidic residues" evidence="2">
    <location>
        <begin position="1104"/>
        <end position="1137"/>
    </location>
</feature>
<dbReference type="PANTHER" id="PTHR47966">
    <property type="entry name" value="BETA-SITE APP-CLEAVING ENZYME, ISOFORM A-RELATED"/>
    <property type="match status" value="1"/>
</dbReference>
<dbReference type="GO" id="GO:0006508">
    <property type="term" value="P:proteolysis"/>
    <property type="evidence" value="ECO:0007669"/>
    <property type="project" value="InterPro"/>
</dbReference>
<dbReference type="CDD" id="cd05471">
    <property type="entry name" value="pepsin_like"/>
    <property type="match status" value="1"/>
</dbReference>
<comment type="similarity">
    <text evidence="1">Belongs to the peptidase A1 family.</text>
</comment>
<dbReference type="PRINTS" id="PR00792">
    <property type="entry name" value="PEPSIN"/>
</dbReference>
<evidence type="ECO:0000256" key="2">
    <source>
        <dbReference type="SAM" id="MobiDB-lite"/>
    </source>
</evidence>
<reference evidence="5 6" key="1">
    <citation type="journal article" date="2019" name="Nat. Ecol. Evol.">
        <title>Megaphylogeny resolves global patterns of mushroom evolution.</title>
        <authorList>
            <person name="Varga T."/>
            <person name="Krizsan K."/>
            <person name="Foldi C."/>
            <person name="Dima B."/>
            <person name="Sanchez-Garcia M."/>
            <person name="Sanchez-Ramirez S."/>
            <person name="Szollosi G.J."/>
            <person name="Szarkandi J.G."/>
            <person name="Papp V."/>
            <person name="Albert L."/>
            <person name="Andreopoulos W."/>
            <person name="Angelini C."/>
            <person name="Antonin V."/>
            <person name="Barry K.W."/>
            <person name="Bougher N.L."/>
            <person name="Buchanan P."/>
            <person name="Buyck B."/>
            <person name="Bense V."/>
            <person name="Catcheside P."/>
            <person name="Chovatia M."/>
            <person name="Cooper J."/>
            <person name="Damon W."/>
            <person name="Desjardin D."/>
            <person name="Finy P."/>
            <person name="Geml J."/>
            <person name="Haridas S."/>
            <person name="Hughes K."/>
            <person name="Justo A."/>
            <person name="Karasinski D."/>
            <person name="Kautmanova I."/>
            <person name="Kiss B."/>
            <person name="Kocsube S."/>
            <person name="Kotiranta H."/>
            <person name="LaButti K.M."/>
            <person name="Lechner B.E."/>
            <person name="Liimatainen K."/>
            <person name="Lipzen A."/>
            <person name="Lukacs Z."/>
            <person name="Mihaltcheva S."/>
            <person name="Morgado L.N."/>
            <person name="Niskanen T."/>
            <person name="Noordeloos M.E."/>
            <person name="Ohm R.A."/>
            <person name="Ortiz-Santana B."/>
            <person name="Ovrebo C."/>
            <person name="Racz N."/>
            <person name="Riley R."/>
            <person name="Savchenko A."/>
            <person name="Shiryaev A."/>
            <person name="Soop K."/>
            <person name="Spirin V."/>
            <person name="Szebenyi C."/>
            <person name="Tomsovsky M."/>
            <person name="Tulloss R.E."/>
            <person name="Uehling J."/>
            <person name="Grigoriev I.V."/>
            <person name="Vagvolgyi C."/>
            <person name="Papp T."/>
            <person name="Martin F.M."/>
            <person name="Miettinen O."/>
            <person name="Hibbett D.S."/>
            <person name="Nagy L.G."/>
        </authorList>
    </citation>
    <scope>NUCLEOTIDE SEQUENCE [LARGE SCALE GENOMIC DNA]</scope>
    <source>
        <strain evidence="5 6">CBS 962.96</strain>
    </source>
</reference>
<evidence type="ECO:0000313" key="6">
    <source>
        <dbReference type="Proteomes" id="UP000297245"/>
    </source>
</evidence>
<dbReference type="Proteomes" id="UP000297245">
    <property type="component" value="Unassembled WGS sequence"/>
</dbReference>
<dbReference type="GO" id="GO:0004190">
    <property type="term" value="F:aspartic-type endopeptidase activity"/>
    <property type="evidence" value="ECO:0007669"/>
    <property type="project" value="InterPro"/>
</dbReference>
<keyword evidence="6" id="KW-1185">Reference proteome</keyword>
<dbReference type="Gene3D" id="2.40.70.10">
    <property type="entry name" value="Acid Proteases"/>
    <property type="match status" value="2"/>
</dbReference>
<gene>
    <name evidence="5" type="ORF">K435DRAFT_797921</name>
</gene>
<sequence>MMSRAVTSLKNSPLARHLSFRLSSSLRQNCVPISRFSTLNNKVVDVARWRVKSHPLIHRSAERSTLIRAYSQAPSGSDNQDPIEPTYVYPAEDLLQSLELTANTDLPKIPSGQDKEHFWRAYLLANQIILYLAARPPAEVESFSAVIQSAVVDSESAIGRGRSGIVKITQKIVDTMSTLPLDSPLRTEHLEVIQAYEKFGFLYQVYSDSVLRGDINDIETWSRFFTGIRTELIEFTVQIGKSRELSRKNTLHDVIVVRASLPTPYQHTLSLIVDDGHQCHYYLIHYSLACREAYEDVSSYFRRTFSIYTFLSPYFSSSEEIDRFRMIQKVTGALIAGHAALEFFGRLAFDPGQSSLEIFVQHSFALVIANSLESSGYHFTEDRDREGAQDQSDSSVGVHQPSFSTVMKRNFHTTLGLLDQSYRFEKQVGSQRRRIYLKTSNQIPLEVVLDRSQSISLYPRTTFEHRLSVLFARHVDQPATVEEQEWRLLGYEDLKQHQLAQFLPYHVRRVGDEHCWMITLPTSRDLRNDDGNEWNRSLGSLFDEFTSWSFYPHAGVKRIRTITWSTKDSPRRERDFLFWTQNSDPFGLRLQLGEYHWKPVCKVYRTGAFGNGSTILGGTLFQYSTNLTVGGSPFQVYIDTGSSDLWVSGNITKTQNTSVPVSIGYAIGSVTGHVQIAEVMFDGFTIPDQAYILAEQIQASPTAFDGILGLGPSNSSNVFKVTQDTDVNGAPIIDRIFVQNTTVPNFISFTLERFGETPDNSLLQEQFGQFTIGEVIPEYQNVTHAPHLPALVDQFGVQHWQTLLDPNGVIGPDGERINTTTDIPSPTDGSLDQLHVLPHDLVDAIYGRVPGAEFIVNGSDAHPSLGAAGINNVWKIPCEYGLNVSFLFSGVEIPISPLDLTLNSGLQDPNGVDICIALYQQISPTIAGNMGFGAVDAILGPSFLRNVYTLIDFGDFVDGSNEAVADPYISLLPTLNREIAHQDFVNQRLNGSDITSSQAPLLPLSQMRRSPYMGGSFAAQIRVDGHDDHGDDLPWYKRIPVIVGISIGGAILLLGLIAIIFSIFTRRRRQSKVPSESPFVPPMGSYKPLFDVDSDVPRNGPRKPLLEEDLYRGHDGQYTDTDYHPPKARDVNDEGTVKYDPPSV</sequence>
<keyword evidence="3" id="KW-1133">Transmembrane helix</keyword>
<keyword evidence="3" id="KW-0812">Transmembrane</keyword>
<dbReference type="EMBL" id="ML179194">
    <property type="protein sequence ID" value="THU95697.1"/>
    <property type="molecule type" value="Genomic_DNA"/>
</dbReference>
<evidence type="ECO:0000313" key="5">
    <source>
        <dbReference type="EMBL" id="THU95697.1"/>
    </source>
</evidence>
<name>A0A4S8M0X1_DENBC</name>